<dbReference type="PANTHER" id="PTHR47691">
    <property type="entry name" value="REGULATOR-RELATED"/>
    <property type="match status" value="1"/>
</dbReference>
<evidence type="ECO:0000313" key="3">
    <source>
        <dbReference type="Proteomes" id="UP000620124"/>
    </source>
</evidence>
<dbReference type="OrthoDB" id="1534087at2759"/>
<dbReference type="PANTHER" id="PTHR47691:SF3">
    <property type="entry name" value="HTH-TYPE TRANSCRIPTIONAL REGULATOR RV0890C-RELATED"/>
    <property type="match status" value="1"/>
</dbReference>
<reference evidence="2" key="1">
    <citation type="submission" date="2020-05" db="EMBL/GenBank/DDBJ databases">
        <title>Mycena genomes resolve the evolution of fungal bioluminescence.</title>
        <authorList>
            <person name="Tsai I.J."/>
        </authorList>
    </citation>
    <scope>NUCLEOTIDE SEQUENCE</scope>
    <source>
        <strain evidence="2">CCC161011</strain>
    </source>
</reference>
<evidence type="ECO:0000259" key="1">
    <source>
        <dbReference type="Pfam" id="PF20703"/>
    </source>
</evidence>
<accession>A0A8H6YBN9</accession>
<name>A0A8H6YBN9_9AGAR</name>
<comment type="caution">
    <text evidence="2">The sequence shown here is derived from an EMBL/GenBank/DDBJ whole genome shotgun (WGS) entry which is preliminary data.</text>
</comment>
<dbReference type="GO" id="GO:0007166">
    <property type="term" value="P:cell surface receptor signaling pathway"/>
    <property type="evidence" value="ECO:0007669"/>
    <property type="project" value="InterPro"/>
</dbReference>
<dbReference type="Pfam" id="PF20703">
    <property type="entry name" value="nSTAND1"/>
    <property type="match status" value="1"/>
</dbReference>
<dbReference type="Proteomes" id="UP000620124">
    <property type="component" value="Unassembled WGS sequence"/>
</dbReference>
<keyword evidence="3" id="KW-1185">Reference proteome</keyword>
<gene>
    <name evidence="2" type="ORF">MVEN_00931900</name>
</gene>
<proteinExistence type="predicted"/>
<sequence>MPPHSSVPSERWSNIVNYLTLAASTLNELCDALGTPFLKAISQMTMSLVGKVESVKRNKDDCLTMMEQIHQILYAIIRLHITSDTGGALPPSTLENMGKFTETLQKIHVFVEAQDGSRIKHFFRQGERALLLKQCNAGLEESLVLFRVQTGSIATDAAELQQTAQQTHETLLELISNLSEETRSSRTSFTNESLFSYGDSSASLEMLPSKPTIFHGREAELEQIVNILDQPSPRIAILGAGGMGKTNLARVVLHHSTAAAKYPSRIFVLCDSTRTGTEIASLIGSHLGLKPGANPAQSVVQYLSRGPPCLLFLDNLETSWEPLASRNEVEDFLALLSAVSHVGLIITMRGAERPAKVHWTRPFLRPLERLTNENSRKIFIDIADGVHDAEDMDQVLSLTDNMPLAVSLVAHVVDSEGCAAFLSRWKDEKTSMLSAGLDRKSNLDISISLSLSSPRMISSPGARSLLSLLSILPDGISDADLLQSNLPIRGILTCKATLLRTSLAYADQNQRLRVLVPIREYIENAHPPALSLIQPLRTHLQELLELCTKYHGLLAGGATVIHRVTSNIGNLQNILLLGLNDSACPTSKTL</sequence>
<dbReference type="InterPro" id="IPR027417">
    <property type="entry name" value="P-loop_NTPase"/>
</dbReference>
<dbReference type="AlphaFoldDB" id="A0A8H6YBN9"/>
<dbReference type="InterPro" id="IPR059179">
    <property type="entry name" value="MLKL-like_MCAfunc"/>
</dbReference>
<dbReference type="InterPro" id="IPR036537">
    <property type="entry name" value="Adaptor_Cbl_N_dom_sf"/>
</dbReference>
<dbReference type="InterPro" id="IPR049052">
    <property type="entry name" value="nSTAND1"/>
</dbReference>
<dbReference type="Gene3D" id="1.20.930.20">
    <property type="entry name" value="Adaptor protein Cbl, N-terminal domain"/>
    <property type="match status" value="1"/>
</dbReference>
<dbReference type="CDD" id="cd21037">
    <property type="entry name" value="MLKL_NTD"/>
    <property type="match status" value="1"/>
</dbReference>
<dbReference type="Gene3D" id="3.40.50.300">
    <property type="entry name" value="P-loop containing nucleotide triphosphate hydrolases"/>
    <property type="match status" value="1"/>
</dbReference>
<evidence type="ECO:0000313" key="2">
    <source>
        <dbReference type="EMBL" id="KAF7356024.1"/>
    </source>
</evidence>
<organism evidence="2 3">
    <name type="scientific">Mycena venus</name>
    <dbReference type="NCBI Taxonomy" id="2733690"/>
    <lineage>
        <taxon>Eukaryota</taxon>
        <taxon>Fungi</taxon>
        <taxon>Dikarya</taxon>
        <taxon>Basidiomycota</taxon>
        <taxon>Agaricomycotina</taxon>
        <taxon>Agaricomycetes</taxon>
        <taxon>Agaricomycetidae</taxon>
        <taxon>Agaricales</taxon>
        <taxon>Marasmiineae</taxon>
        <taxon>Mycenaceae</taxon>
        <taxon>Mycena</taxon>
    </lineage>
</organism>
<protein>
    <recommendedName>
        <fullName evidence="1">Novel STAND NTPase 1 domain-containing protein</fullName>
    </recommendedName>
</protein>
<feature type="domain" description="Novel STAND NTPase 1" evidence="1">
    <location>
        <begin position="211"/>
        <end position="349"/>
    </location>
</feature>
<dbReference type="EMBL" id="JACAZI010000007">
    <property type="protein sequence ID" value="KAF7356024.1"/>
    <property type="molecule type" value="Genomic_DNA"/>
</dbReference>
<dbReference type="SUPFAM" id="SSF52540">
    <property type="entry name" value="P-loop containing nucleoside triphosphate hydrolases"/>
    <property type="match status" value="1"/>
</dbReference>